<evidence type="ECO:0000313" key="2">
    <source>
        <dbReference type="EMBL" id="PKY58481.1"/>
    </source>
</evidence>
<dbReference type="EMBL" id="LLXI01003032">
    <property type="protein sequence ID" value="PKY58481.1"/>
    <property type="molecule type" value="Genomic_DNA"/>
</dbReference>
<organism evidence="2 3">
    <name type="scientific">Rhizophagus irregularis</name>
    <dbReference type="NCBI Taxonomy" id="588596"/>
    <lineage>
        <taxon>Eukaryota</taxon>
        <taxon>Fungi</taxon>
        <taxon>Fungi incertae sedis</taxon>
        <taxon>Mucoromycota</taxon>
        <taxon>Glomeromycotina</taxon>
        <taxon>Glomeromycetes</taxon>
        <taxon>Glomerales</taxon>
        <taxon>Glomeraceae</taxon>
        <taxon>Rhizophagus</taxon>
    </lineage>
</organism>
<gene>
    <name evidence="2" type="ORF">RhiirA4_480428</name>
</gene>
<evidence type="ECO:0000313" key="3">
    <source>
        <dbReference type="Proteomes" id="UP000234323"/>
    </source>
</evidence>
<sequence>MRIGRKEKSKAIINNDAEIPKDLFEGTSSDYDATGENLDEYNSYVDSDEDDPELQEMEIPQDDIRDDISVNNHSHDKFLSPNASCSAADGASSGFTDTRNKIRKRNLHNKKHPGDKNYYYGLPSRKRRKALQTPQEFLGEFY</sequence>
<evidence type="ECO:0000256" key="1">
    <source>
        <dbReference type="SAM" id="MobiDB-lite"/>
    </source>
</evidence>
<dbReference type="AlphaFoldDB" id="A0A2I1HHX6"/>
<accession>A0A2I1HHX6</accession>
<feature type="region of interest" description="Disordered" evidence="1">
    <location>
        <begin position="81"/>
        <end position="142"/>
    </location>
</feature>
<keyword evidence="3" id="KW-1185">Reference proteome</keyword>
<proteinExistence type="predicted"/>
<feature type="compositionally biased region" description="Low complexity" evidence="1">
    <location>
        <begin position="83"/>
        <end position="94"/>
    </location>
</feature>
<name>A0A2I1HHX6_9GLOM</name>
<dbReference type="Proteomes" id="UP000234323">
    <property type="component" value="Unassembled WGS sequence"/>
</dbReference>
<feature type="compositionally biased region" description="Basic residues" evidence="1">
    <location>
        <begin position="101"/>
        <end position="113"/>
    </location>
</feature>
<reference evidence="2 3" key="1">
    <citation type="submission" date="2015-10" db="EMBL/GenBank/DDBJ databases">
        <title>Genome analyses suggest a sexual origin of heterokaryosis in a supposedly ancient asexual fungus.</title>
        <authorList>
            <person name="Ropars J."/>
            <person name="Sedzielewska K."/>
            <person name="Noel J."/>
            <person name="Charron P."/>
            <person name="Farinelli L."/>
            <person name="Marton T."/>
            <person name="Kruger M."/>
            <person name="Pelin A."/>
            <person name="Brachmann A."/>
            <person name="Corradi N."/>
        </authorList>
    </citation>
    <scope>NUCLEOTIDE SEQUENCE [LARGE SCALE GENOMIC DNA]</scope>
    <source>
        <strain evidence="2 3">A4</strain>
    </source>
</reference>
<protein>
    <submittedName>
        <fullName evidence="2">Uncharacterized protein</fullName>
    </submittedName>
</protein>
<comment type="caution">
    <text evidence="2">The sequence shown here is derived from an EMBL/GenBank/DDBJ whole genome shotgun (WGS) entry which is preliminary data.</text>
</comment>